<reference evidence="2 3" key="1">
    <citation type="submission" date="2024-04" db="EMBL/GenBank/DDBJ databases">
        <authorList>
            <person name="Fracassetti M."/>
        </authorList>
    </citation>
    <scope>NUCLEOTIDE SEQUENCE [LARGE SCALE GENOMIC DNA]</scope>
</reference>
<feature type="compositionally biased region" description="Basic and acidic residues" evidence="1">
    <location>
        <begin position="54"/>
        <end position="84"/>
    </location>
</feature>
<sequence length="91" mass="10339">MSGRCGWRFEEEKQERAHANGGAKGRGRRRGRRVEMQRSTGGEMKLLLGWWPTPRREGGVGGGVRRDAYRDGKEAEGEVQGEARRQRRGGW</sequence>
<feature type="region of interest" description="Disordered" evidence="1">
    <location>
        <begin position="52"/>
        <end position="91"/>
    </location>
</feature>
<feature type="region of interest" description="Disordered" evidence="1">
    <location>
        <begin position="1"/>
        <end position="39"/>
    </location>
</feature>
<protein>
    <submittedName>
        <fullName evidence="2">Uncharacterized protein</fullName>
    </submittedName>
</protein>
<organism evidence="2 3">
    <name type="scientific">Linum trigynum</name>
    <dbReference type="NCBI Taxonomy" id="586398"/>
    <lineage>
        <taxon>Eukaryota</taxon>
        <taxon>Viridiplantae</taxon>
        <taxon>Streptophyta</taxon>
        <taxon>Embryophyta</taxon>
        <taxon>Tracheophyta</taxon>
        <taxon>Spermatophyta</taxon>
        <taxon>Magnoliopsida</taxon>
        <taxon>eudicotyledons</taxon>
        <taxon>Gunneridae</taxon>
        <taxon>Pentapetalae</taxon>
        <taxon>rosids</taxon>
        <taxon>fabids</taxon>
        <taxon>Malpighiales</taxon>
        <taxon>Linaceae</taxon>
        <taxon>Linum</taxon>
    </lineage>
</organism>
<dbReference type="EMBL" id="OZ034814">
    <property type="protein sequence ID" value="CAL1359010.1"/>
    <property type="molecule type" value="Genomic_DNA"/>
</dbReference>
<feature type="compositionally biased region" description="Basic and acidic residues" evidence="1">
    <location>
        <begin position="7"/>
        <end position="18"/>
    </location>
</feature>
<evidence type="ECO:0000313" key="3">
    <source>
        <dbReference type="Proteomes" id="UP001497516"/>
    </source>
</evidence>
<evidence type="ECO:0000313" key="2">
    <source>
        <dbReference type="EMBL" id="CAL1359010.1"/>
    </source>
</evidence>
<evidence type="ECO:0000256" key="1">
    <source>
        <dbReference type="SAM" id="MobiDB-lite"/>
    </source>
</evidence>
<accession>A0AAV2CRS3</accession>
<gene>
    <name evidence="2" type="ORF">LTRI10_LOCUS6528</name>
</gene>
<dbReference type="AlphaFoldDB" id="A0AAV2CRS3"/>
<keyword evidence="3" id="KW-1185">Reference proteome</keyword>
<dbReference type="Proteomes" id="UP001497516">
    <property type="component" value="Chromosome 10"/>
</dbReference>
<name>A0AAV2CRS3_9ROSI</name>
<proteinExistence type="predicted"/>